<dbReference type="PROSITE" id="PS50164">
    <property type="entry name" value="GIY_YIG"/>
    <property type="match status" value="1"/>
</dbReference>
<dbReference type="CDD" id="cd10448">
    <property type="entry name" value="GIY-YIG_unchar_3"/>
    <property type="match status" value="1"/>
</dbReference>
<evidence type="ECO:0000313" key="3">
    <source>
        <dbReference type="EMBL" id="PSK92185.1"/>
    </source>
</evidence>
<dbReference type="Proteomes" id="UP000240572">
    <property type="component" value="Unassembled WGS sequence"/>
</dbReference>
<keyword evidence="3" id="KW-0255">Endonuclease</keyword>
<dbReference type="InterPro" id="IPR000305">
    <property type="entry name" value="GIY-YIG_endonuc"/>
</dbReference>
<proteinExistence type="inferred from homology"/>
<organism evidence="3 4">
    <name type="scientific">Taibaiella chishuiensis</name>
    <dbReference type="NCBI Taxonomy" id="1434707"/>
    <lineage>
        <taxon>Bacteria</taxon>
        <taxon>Pseudomonadati</taxon>
        <taxon>Bacteroidota</taxon>
        <taxon>Chitinophagia</taxon>
        <taxon>Chitinophagales</taxon>
        <taxon>Chitinophagaceae</taxon>
        <taxon>Taibaiella</taxon>
    </lineage>
</organism>
<dbReference type="GO" id="GO:0004519">
    <property type="term" value="F:endonuclease activity"/>
    <property type="evidence" value="ECO:0007669"/>
    <property type="project" value="UniProtKB-KW"/>
</dbReference>
<dbReference type="PANTHER" id="PTHR34477">
    <property type="entry name" value="UPF0213 PROTEIN YHBQ"/>
    <property type="match status" value="1"/>
</dbReference>
<keyword evidence="3" id="KW-0540">Nuclease</keyword>
<dbReference type="Gene3D" id="3.40.1440.10">
    <property type="entry name" value="GIY-YIG endonuclease"/>
    <property type="match status" value="1"/>
</dbReference>
<comment type="similarity">
    <text evidence="1">Belongs to the UPF0213 family.</text>
</comment>
<evidence type="ECO:0000313" key="4">
    <source>
        <dbReference type="Proteomes" id="UP000240572"/>
    </source>
</evidence>
<dbReference type="AlphaFoldDB" id="A0A2P8D4P9"/>
<protein>
    <submittedName>
        <fullName evidence="3">Putative endonuclease</fullName>
    </submittedName>
</protein>
<dbReference type="EMBL" id="PYGD01000004">
    <property type="protein sequence ID" value="PSK92185.1"/>
    <property type="molecule type" value="Genomic_DNA"/>
</dbReference>
<comment type="caution">
    <text evidence="3">The sequence shown here is derived from an EMBL/GenBank/DDBJ whole genome shotgun (WGS) entry which is preliminary data.</text>
</comment>
<evidence type="ECO:0000256" key="1">
    <source>
        <dbReference type="ARBA" id="ARBA00007435"/>
    </source>
</evidence>
<name>A0A2P8D4P9_9BACT</name>
<reference evidence="3 4" key="1">
    <citation type="submission" date="2018-03" db="EMBL/GenBank/DDBJ databases">
        <title>Genomic Encyclopedia of Type Strains, Phase III (KMG-III): the genomes of soil and plant-associated and newly described type strains.</title>
        <authorList>
            <person name="Whitman W."/>
        </authorList>
    </citation>
    <scope>NUCLEOTIDE SEQUENCE [LARGE SCALE GENOMIC DNA]</scope>
    <source>
        <strain evidence="3 4">CGMCC 1.12700</strain>
    </source>
</reference>
<keyword evidence="3" id="KW-0378">Hydrolase</keyword>
<dbReference type="InterPro" id="IPR035901">
    <property type="entry name" value="GIY-YIG_endonuc_sf"/>
</dbReference>
<dbReference type="PANTHER" id="PTHR34477:SF5">
    <property type="entry name" value="BSL5627 PROTEIN"/>
    <property type="match status" value="1"/>
</dbReference>
<gene>
    <name evidence="3" type="ORF">B0I18_104283</name>
</gene>
<sequence>MPPPYFVYITTNKNKTVLYTGVTNNLVLRMSQHVYQANSRNSATFTGRYACCYLVYFEEHRYIPEAIKREKQIKGWTRARKKALIETINPGICFLDAG</sequence>
<dbReference type="SUPFAM" id="SSF82771">
    <property type="entry name" value="GIY-YIG endonuclease"/>
    <property type="match status" value="1"/>
</dbReference>
<feature type="domain" description="GIY-YIG" evidence="2">
    <location>
        <begin position="3"/>
        <end position="83"/>
    </location>
</feature>
<evidence type="ECO:0000259" key="2">
    <source>
        <dbReference type="PROSITE" id="PS50164"/>
    </source>
</evidence>
<dbReference type="InterPro" id="IPR050190">
    <property type="entry name" value="UPF0213_domain"/>
</dbReference>
<dbReference type="RefSeq" id="WP_106523248.1">
    <property type="nucleotide sequence ID" value="NZ_PYGD01000004.1"/>
</dbReference>
<keyword evidence="4" id="KW-1185">Reference proteome</keyword>
<accession>A0A2P8D4P9</accession>
<dbReference type="OrthoDB" id="1495241at2"/>
<dbReference type="Pfam" id="PF01541">
    <property type="entry name" value="GIY-YIG"/>
    <property type="match status" value="1"/>
</dbReference>